<dbReference type="InterPro" id="IPR010071">
    <property type="entry name" value="AA_adenyl_dom"/>
</dbReference>
<dbReference type="InterPro" id="IPR009081">
    <property type="entry name" value="PP-bd_ACP"/>
</dbReference>
<dbReference type="FunFam" id="3.40.50.980:FF:000001">
    <property type="entry name" value="Non-ribosomal peptide synthetase"/>
    <property type="match status" value="2"/>
</dbReference>
<feature type="domain" description="Carrier" evidence="4">
    <location>
        <begin position="1898"/>
        <end position="1973"/>
    </location>
</feature>
<dbReference type="Gene3D" id="3.30.559.10">
    <property type="entry name" value="Chloramphenicol acetyltransferase-like domain"/>
    <property type="match status" value="2"/>
</dbReference>
<dbReference type="OrthoDB" id="9778383at2"/>
<dbReference type="InterPro" id="IPR023213">
    <property type="entry name" value="CAT-like_dom_sf"/>
</dbReference>
<dbReference type="Gene3D" id="3.40.50.150">
    <property type="entry name" value="Vaccinia Virus protein VP39"/>
    <property type="match status" value="1"/>
</dbReference>
<dbReference type="InterPro" id="IPR042099">
    <property type="entry name" value="ANL_N_sf"/>
</dbReference>
<dbReference type="SUPFAM" id="SSF47336">
    <property type="entry name" value="ACP-like"/>
    <property type="match status" value="3"/>
</dbReference>
<dbReference type="NCBIfam" id="TIGR01733">
    <property type="entry name" value="AA-adenyl-dom"/>
    <property type="match status" value="3"/>
</dbReference>
<dbReference type="Pfam" id="PF00550">
    <property type="entry name" value="PP-binding"/>
    <property type="match status" value="3"/>
</dbReference>
<dbReference type="CDD" id="cd19531">
    <property type="entry name" value="LCL_NRPS-like"/>
    <property type="match status" value="1"/>
</dbReference>
<dbReference type="InterPro" id="IPR045851">
    <property type="entry name" value="AMP-bd_C_sf"/>
</dbReference>
<dbReference type="GO" id="GO:0003824">
    <property type="term" value="F:catalytic activity"/>
    <property type="evidence" value="ECO:0007669"/>
    <property type="project" value="InterPro"/>
</dbReference>
<feature type="domain" description="Carrier" evidence="4">
    <location>
        <begin position="837"/>
        <end position="912"/>
    </location>
</feature>
<feature type="domain" description="Carrier" evidence="4">
    <location>
        <begin position="2962"/>
        <end position="3038"/>
    </location>
</feature>
<dbReference type="PROSITE" id="PS00012">
    <property type="entry name" value="PHOSPHOPANTETHEINE"/>
    <property type="match status" value="1"/>
</dbReference>
<dbReference type="CDD" id="cd05930">
    <property type="entry name" value="A_NRPS"/>
    <property type="match status" value="2"/>
</dbReference>
<evidence type="ECO:0000259" key="4">
    <source>
        <dbReference type="PROSITE" id="PS50075"/>
    </source>
</evidence>
<dbReference type="PANTHER" id="PTHR45527:SF1">
    <property type="entry name" value="FATTY ACID SYNTHASE"/>
    <property type="match status" value="1"/>
</dbReference>
<dbReference type="GO" id="GO:0043041">
    <property type="term" value="P:amino acid activation for nonribosomal peptide biosynthetic process"/>
    <property type="evidence" value="ECO:0007669"/>
    <property type="project" value="TreeGrafter"/>
</dbReference>
<dbReference type="STRING" id="634771.SAMN04488128_102561"/>
<dbReference type="PROSITE" id="PS50075">
    <property type="entry name" value="CARRIER"/>
    <property type="match status" value="3"/>
</dbReference>
<dbReference type="Gene3D" id="3.30.559.30">
    <property type="entry name" value="Nonribosomal peptide synthetase, condensation domain"/>
    <property type="match status" value="2"/>
</dbReference>
<dbReference type="InterPro" id="IPR029058">
    <property type="entry name" value="AB_hydrolase_fold"/>
</dbReference>
<dbReference type="Gene3D" id="2.30.38.10">
    <property type="entry name" value="Luciferase, Domain 3"/>
    <property type="match status" value="1"/>
</dbReference>
<dbReference type="Gene3D" id="3.30.300.30">
    <property type="match status" value="4"/>
</dbReference>
<dbReference type="CDD" id="cd02440">
    <property type="entry name" value="AdoMet_MTases"/>
    <property type="match status" value="1"/>
</dbReference>
<dbReference type="InterPro" id="IPR001031">
    <property type="entry name" value="Thioesterase"/>
</dbReference>
<name>A0A1T4QRZ8_9BACT</name>
<dbReference type="Gene3D" id="3.40.50.12780">
    <property type="entry name" value="N-terminal domain of ligase-like"/>
    <property type="match status" value="2"/>
</dbReference>
<dbReference type="InterPro" id="IPR025714">
    <property type="entry name" value="Methyltranfer_dom"/>
</dbReference>
<evidence type="ECO:0000313" key="5">
    <source>
        <dbReference type="EMBL" id="SKA06553.1"/>
    </source>
</evidence>
<dbReference type="Pfam" id="PF13847">
    <property type="entry name" value="Methyltransf_31"/>
    <property type="match status" value="1"/>
</dbReference>
<keyword evidence="2" id="KW-0596">Phosphopantetheine</keyword>
<sequence>MEQLPTPISDLGETYDQVIFEWNDTDNDYPVNKTILDLFQEQVMKTSDKIALVYEDQQLSYKELNEKSNQLARNIRSQYLQKTGEGLRPDTFIALFLDRGLEMVVGILGVLKAGGAYVPIATDYPQEKVNYMLDDIQAALILSQHHLKGNKNIELPEEKIIRIDLTEDLYQKEDISNLPRYNKATDLVYLLYTSGTTDKPKGVMLEHRSVCNRILYCISYSDISASDYYLFKTNYIFDVSFSDIFMHLCAGATLQITKYVFELNELNRLLLSNKFTSLHLVPSQYDLIASTINAIHLRKIFFSGEDLTAKILSGITNKNIKIYNYYGPTETGETTVFNPLSPSDGSIIGRAFPNCRLYVLDENRVPVPIGVEGELYVGGVCLFRGYLNRPDLTEDRFIINPFATEADVAKGYNRLYKTGDLVRWLPSGNLKYIGRNDDQIKLRGYRIEPGEIEHALSQIQGIRQSFVLAKERTTASGTIKYLAAYYVLDSRSMSTDYKNILDGWKDIYDIAVYEENIEEDKIASDFSGWNSYITGEPIPLSEMQQWRDEILKIIKSLNPNCVLDIGVGSGLLMYPLLGHVQKYVGLDISQSIINRHQRYLENKGYNVNLYKLNANELDKLPPNELYDTIIINSVCQLFPSINYFESVLEKAISKLSEKGNLFLGDIRNYELHKALIKEKFEYDGKNYSQQDIDRIALKENELLISPDYFRSLTNTFKDIQVNILERAISYGNELNRFRYDVVISLNRKEQVDSQNKILQENFSGISDPDTYINYNIPYLNQIDREEILRHLSAVLPSYMIPDALVQMRSFPLTINGKLDKRALPDPDFNISSDDYVAPTGETALTISNIWRELLGLDRVGIKDNFFRIGGNSILAMQVSYRMSKALRCDLKVSDIFEHGTIEELLKHSLIQEQSTISQSESRQAQLSFAQDRLWFMEQYEEGASAYHIPELYELDEDADMEGLKYALREIVSRHEVLRSTIEQDDFRDHGIQIVHEDALPVHEKILTDKDDYEALIKEDIRAPFNLSMEYPIRVIFYTITSDTAIPGYQKDKRLLLINTHHIASDGWSADIFQKELVAYYEAYINNNINFRLPSLEIQYKDYAVWQRGYLTGDILEKQLNYWKKKLSGYQPLEFPIDYERPGQMKYQGAGHEFIITKDISEKLRDLAKRCNTTLHTVLLSSINILLCKYTGCQDIITGSPIANRHYQQTQDLIGFFVNMQVNRTQLNLFQTYLELVEQVHQDQVEAQLHQDFPFEKLVEELGIDRDTSRHPVFQVFFVVQNFGNQYNAPDQQKKYWKVFDPKKLHEVARFDLSIYIDDSRDELMGYINYATSLFREDTITKLTEYYIHLLEQLTAAPEKYYSEFSLLDTRTYNQIVYDWNDTEKAYPESKTIIDIFLHQVKQTPDAIALSYGNSLLTYQELDERSNQLAYFLHNRGVVSGTLVPICIDRSVELLVGILGILKAGGAYMPIDPKYPQERISHMLSDTDCQTPLTTSVHRHLFESERSICVDILDDLLQVLPTASINYTVSVEQLAYVMYTSGSTGRPKGVAVTHQNVTSIAVGGDFVSLGAIDVLLSTGSPAFDASTIEYWGMLLNGGHLVLLTEEELLDIDRLQSTIADKGVSKMWFTSSWLNQLVDADLNIFSGLKTVLVGGEKLSHIHIDKLRQTYPEMEIINGYGPTENTTFSLTYRIGHEVPSPIPIGRPLGNRTAYVLDGEQQLLPVGAVGELYVGGAGLSRGYINRPDLTAERFIPNMFATEKDKLKGYTKLYKTGDLVRWLPDGNLEYIGRNDDQVKIRGYRIELGEIESFLERSGLVKQTVVTVRTDASETKSLIAYVVPGTGYTEEGLLSYLSARLPGYMIPSMIVEQERLPLTPNGKIDKDSLPNPDFFERTGIDYSAPRTTTEGILSAIWREALSLERISIHDDFFRLGGDSILSIGVISRIRKALNKPVKLYDLYQYTTISSLGSLIDNIPVVNNEQTAQQLVSKEIANLKEELLPSLLTTMEIEDIYPMSSIQVGMVHASLLGTDLAVFHEQITYALPIDLDTVSFKKAFSLLVQKHEIFRTAFNLNSHEDGLQIVFKTVPIDIHFLDQSHLNLENARIYLDGYMESERGLPFDVTHPPLWRSTLIRFQDQYAFVFQFHHAILDGWSLSTFIMELDSLYSKLQAGLDIPRLDRLQSSYKDFVIKGIIEKRQDRSKAFWQQELRGYKRLDIFTPEKEVVEFVKVYDPSFLQRIQQKSQADHLSLKTVFLGAYLFVLQLLTHEEEVTLGVQTNTRPLLDDGDRLVGCFLNSIPFRFASHNSRDTWQSYFEAVEQKMLTLKEHDHTALFEIKRMVGEDYSHENAFSDVFFNFINFHVLNGQVKGSLGLEAKGPLSKSILNGYYTLTNTYLDCTVDITNGDVTVILTLTRKLKSGIDVTTLHEYFKSVLDSYLNHYSQQIDRHQVIGAGILDQLLNTGAGTAVDYPRDKTIVHLFEEQVEKNPDNIALVFESQQLTYAELNNSANQMAHYLRNYYEIHPDDLIGIKLDRNEWMIITIFGILKAGAAYVPVDPEDPEERIKYKKEDSKWKLLIDDIELTKFKAEKETYRQTNPSSINCSLDLACIVYTSGSTGDPKGCMLANIGIVNHLFSKIHLLKLDSAGVICHNSQLYFVGGIWQLFAPLVVGAKVILCNYEELRNTTKLLYKATNAGATILEVIPSQLNEHIFNEKKIDLSKIEILILTGEKLNRYFVDRCYSGNPHLQIINTYGQTECSDVTTFYKIPRQYTDNNVLIGRPIQNTQIYISSAGGWLCPIGVIGEICTSGDGVSRGYINKPALTAEKFVSSPFKKDHVLYKTGDLGRWLPDGNIEIFGRKDDQIKIRGHRIEVAEIQQSLLQYEGIDEVVLLLQGENEHDKVLTAYIVSKQQFSVSSIRSYLEKRIPRYMIPSHYIQLDKIPLLPNGKIDKKTISQFKGLHMQLGVEYVAPRNDLESKLVKIWEGILKKERIGIYDDFFHLGGHSLLMFRVLNGVNAMLEKPMIRLVDLMKHTTIEQLAGKIETCTDPFEEFNPHIIKLREGDNTIITFIIPGMPGISDGYVELAQKISSSGAVYGLQMRGFMKDDSLNSIEEMAAHNIALINSIGSVKRIRLYAHSYGGTVVYEMLRQLSATAIEVRDIVLIESFPFKKQLSFDKDAVWLFINAFFVKTSMASPPFNDEILQLLEKPASEWMELLYNVLYKKELVNESTNFRWLWQLYEKSLSVKYDYTEKLPYSIKLIVTDDTEKRFPLLKLTDWNNYFQEVRVIHSGGDHFSVIKEPYCSKWITEMPI</sequence>
<dbReference type="FunFam" id="1.10.1200.10:FF:000005">
    <property type="entry name" value="Nonribosomal peptide synthetase 1"/>
    <property type="match status" value="1"/>
</dbReference>
<organism evidence="5 6">
    <name type="scientific">Chitinophaga eiseniae</name>
    <dbReference type="NCBI Taxonomy" id="634771"/>
    <lineage>
        <taxon>Bacteria</taxon>
        <taxon>Pseudomonadati</taxon>
        <taxon>Bacteroidota</taxon>
        <taxon>Chitinophagia</taxon>
        <taxon>Chitinophagales</taxon>
        <taxon>Chitinophagaceae</taxon>
        <taxon>Chitinophaga</taxon>
    </lineage>
</organism>
<accession>A0A1T4QRZ8</accession>
<dbReference type="InterPro" id="IPR000873">
    <property type="entry name" value="AMP-dep_synth/lig_dom"/>
</dbReference>
<gene>
    <name evidence="5" type="ORF">SAMN04488128_102561</name>
</gene>
<dbReference type="CDD" id="cd12117">
    <property type="entry name" value="A_NRPS_Srf_like"/>
    <property type="match status" value="1"/>
</dbReference>
<dbReference type="InterPro" id="IPR006162">
    <property type="entry name" value="Ppantetheine_attach_site"/>
</dbReference>
<keyword evidence="3" id="KW-0597">Phosphoprotein</keyword>
<dbReference type="InterPro" id="IPR020845">
    <property type="entry name" value="AMP-binding_CS"/>
</dbReference>
<dbReference type="EMBL" id="FUWZ01000002">
    <property type="protein sequence ID" value="SKA06553.1"/>
    <property type="molecule type" value="Genomic_DNA"/>
</dbReference>
<keyword evidence="6" id="KW-1185">Reference proteome</keyword>
<dbReference type="GO" id="GO:0031177">
    <property type="term" value="F:phosphopantetheine binding"/>
    <property type="evidence" value="ECO:0007669"/>
    <property type="project" value="TreeGrafter"/>
</dbReference>
<dbReference type="SUPFAM" id="SSF52777">
    <property type="entry name" value="CoA-dependent acyltransferases"/>
    <property type="match status" value="4"/>
</dbReference>
<dbReference type="RefSeq" id="WP_078669096.1">
    <property type="nucleotide sequence ID" value="NZ_FUWZ01000002.1"/>
</dbReference>
<dbReference type="SUPFAM" id="SSF56801">
    <property type="entry name" value="Acetyl-CoA synthetase-like"/>
    <property type="match status" value="3"/>
</dbReference>
<dbReference type="InterPro" id="IPR025110">
    <property type="entry name" value="AMP-bd_C"/>
</dbReference>
<evidence type="ECO:0000256" key="1">
    <source>
        <dbReference type="ARBA" id="ARBA00001957"/>
    </source>
</evidence>
<dbReference type="NCBIfam" id="NF003417">
    <property type="entry name" value="PRK04813.1"/>
    <property type="match status" value="4"/>
</dbReference>
<evidence type="ECO:0000313" key="6">
    <source>
        <dbReference type="Proteomes" id="UP000190367"/>
    </source>
</evidence>
<dbReference type="Gene3D" id="3.40.50.980">
    <property type="match status" value="2"/>
</dbReference>
<dbReference type="Gene3D" id="3.40.50.1820">
    <property type="entry name" value="alpha/beta hydrolase"/>
    <property type="match status" value="1"/>
</dbReference>
<dbReference type="FunFam" id="3.40.50.12780:FF:000012">
    <property type="entry name" value="Non-ribosomal peptide synthetase"/>
    <property type="match status" value="1"/>
</dbReference>
<evidence type="ECO:0000256" key="2">
    <source>
        <dbReference type="ARBA" id="ARBA00022450"/>
    </source>
</evidence>
<dbReference type="GO" id="GO:0005737">
    <property type="term" value="C:cytoplasm"/>
    <property type="evidence" value="ECO:0007669"/>
    <property type="project" value="TreeGrafter"/>
</dbReference>
<dbReference type="GO" id="GO:0044550">
    <property type="term" value="P:secondary metabolite biosynthetic process"/>
    <property type="evidence" value="ECO:0007669"/>
    <property type="project" value="TreeGrafter"/>
</dbReference>
<dbReference type="PANTHER" id="PTHR45527">
    <property type="entry name" value="NONRIBOSOMAL PEPTIDE SYNTHETASE"/>
    <property type="match status" value="1"/>
</dbReference>
<dbReference type="Proteomes" id="UP000190367">
    <property type="component" value="Unassembled WGS sequence"/>
</dbReference>
<dbReference type="InterPro" id="IPR001242">
    <property type="entry name" value="Condensation_dom"/>
</dbReference>
<dbReference type="SUPFAM" id="SSF53474">
    <property type="entry name" value="alpha/beta-Hydrolases"/>
    <property type="match status" value="1"/>
</dbReference>
<dbReference type="FunFam" id="2.30.38.10:FF:000001">
    <property type="entry name" value="Non-ribosomal peptide synthetase PvdI"/>
    <property type="match status" value="1"/>
</dbReference>
<evidence type="ECO:0000256" key="3">
    <source>
        <dbReference type="ARBA" id="ARBA00022553"/>
    </source>
</evidence>
<dbReference type="InterPro" id="IPR029063">
    <property type="entry name" value="SAM-dependent_MTases_sf"/>
</dbReference>
<comment type="cofactor">
    <cofactor evidence="1">
        <name>pantetheine 4'-phosphate</name>
        <dbReference type="ChEBI" id="CHEBI:47942"/>
    </cofactor>
</comment>
<dbReference type="Pfam" id="PF00668">
    <property type="entry name" value="Condensation"/>
    <property type="match status" value="2"/>
</dbReference>
<dbReference type="PROSITE" id="PS00455">
    <property type="entry name" value="AMP_BINDING"/>
    <property type="match status" value="2"/>
</dbReference>
<dbReference type="Pfam" id="PF00501">
    <property type="entry name" value="AMP-binding"/>
    <property type="match status" value="3"/>
</dbReference>
<protein>
    <submittedName>
        <fullName evidence="5">Phosphopantetheine attachment site</fullName>
    </submittedName>
</protein>
<dbReference type="SUPFAM" id="SSF53335">
    <property type="entry name" value="S-adenosyl-L-methionine-dependent methyltransferases"/>
    <property type="match status" value="1"/>
</dbReference>
<dbReference type="Gene3D" id="1.10.1200.10">
    <property type="entry name" value="ACP-like"/>
    <property type="match status" value="3"/>
</dbReference>
<proteinExistence type="predicted"/>
<dbReference type="InterPro" id="IPR036736">
    <property type="entry name" value="ACP-like_sf"/>
</dbReference>
<dbReference type="Pfam" id="PF13193">
    <property type="entry name" value="AMP-binding_C"/>
    <property type="match status" value="1"/>
</dbReference>
<dbReference type="Pfam" id="PF00975">
    <property type="entry name" value="Thioesterase"/>
    <property type="match status" value="1"/>
</dbReference>
<reference evidence="6" key="1">
    <citation type="submission" date="2017-02" db="EMBL/GenBank/DDBJ databases">
        <authorList>
            <person name="Varghese N."/>
            <person name="Submissions S."/>
        </authorList>
    </citation>
    <scope>NUCLEOTIDE SEQUENCE [LARGE SCALE GENOMIC DNA]</scope>
    <source>
        <strain evidence="6">DSM 22224</strain>
    </source>
</reference>